<reference evidence="8 9" key="1">
    <citation type="submission" date="2016-10" db="EMBL/GenBank/DDBJ databases">
        <authorList>
            <person name="de Groot N.N."/>
        </authorList>
    </citation>
    <scope>NUCLEOTIDE SEQUENCE [LARGE SCALE GENOMIC DNA]</scope>
    <source>
        <strain evidence="8 9">DSM 10317</strain>
    </source>
</reference>
<dbReference type="PANTHER" id="PTHR42788:SF7">
    <property type="entry name" value="NITRATE ABC TRANSPORTER ATP-BINDING PROTEIN"/>
    <property type="match status" value="1"/>
</dbReference>
<keyword evidence="2" id="KW-0813">Transport</keyword>
<dbReference type="InterPro" id="IPR017871">
    <property type="entry name" value="ABC_transporter-like_CS"/>
</dbReference>
<keyword evidence="3" id="KW-1003">Cell membrane</keyword>
<evidence type="ECO:0000313" key="8">
    <source>
        <dbReference type="EMBL" id="SCZ76619.1"/>
    </source>
</evidence>
<sequence>MLNAFNLQKTFNPGTINEKIALAGATLNLEEGEFCTVIGGNGAGKSTFLNAVAGVWPVDGGSITIDGIDVTGLPEHKRAKYLGRVFQDPMTGTAANMQIDENMALAARRGKGRGLGWGVTRAERARYHEMLKELDLGLEDRLTAKVGLLSGGQRQALTLLMATLQKPKVLLLDEHTAALDPKTASKVLEITDMLIKEHNLTAMMVTHNMRDAINYGNRLIMMNEGRVILNISGEEKKNLTIEDLLHKFEEVSGTEFTNDTEILSK</sequence>
<dbReference type="EMBL" id="FMWK01000001">
    <property type="protein sequence ID" value="SCZ76619.1"/>
    <property type="molecule type" value="Genomic_DNA"/>
</dbReference>
<dbReference type="GO" id="GO:0005524">
    <property type="term" value="F:ATP binding"/>
    <property type="evidence" value="ECO:0007669"/>
    <property type="project" value="UniProtKB-KW"/>
</dbReference>
<evidence type="ECO:0000256" key="6">
    <source>
        <dbReference type="ARBA" id="ARBA00023136"/>
    </source>
</evidence>
<proteinExistence type="predicted"/>
<keyword evidence="4" id="KW-0547">Nucleotide-binding</keyword>
<evidence type="ECO:0000313" key="9">
    <source>
        <dbReference type="Proteomes" id="UP000199428"/>
    </source>
</evidence>
<comment type="subcellular location">
    <subcellularLocation>
        <location evidence="1">Cell membrane</location>
        <topology evidence="1">Peripheral membrane protein</topology>
    </subcellularLocation>
</comment>
<evidence type="ECO:0000256" key="2">
    <source>
        <dbReference type="ARBA" id="ARBA00022448"/>
    </source>
</evidence>
<keyword evidence="6" id="KW-0472">Membrane</keyword>
<dbReference type="GO" id="GO:0005886">
    <property type="term" value="C:plasma membrane"/>
    <property type="evidence" value="ECO:0007669"/>
    <property type="project" value="UniProtKB-SubCell"/>
</dbReference>
<evidence type="ECO:0000256" key="5">
    <source>
        <dbReference type="ARBA" id="ARBA00022840"/>
    </source>
</evidence>
<evidence type="ECO:0000256" key="3">
    <source>
        <dbReference type="ARBA" id="ARBA00022475"/>
    </source>
</evidence>
<evidence type="ECO:0000256" key="1">
    <source>
        <dbReference type="ARBA" id="ARBA00004202"/>
    </source>
</evidence>
<dbReference type="PANTHER" id="PTHR42788">
    <property type="entry name" value="TAURINE IMPORT ATP-BINDING PROTEIN-RELATED"/>
    <property type="match status" value="1"/>
</dbReference>
<dbReference type="Gene3D" id="3.40.50.300">
    <property type="entry name" value="P-loop containing nucleotide triphosphate hydrolases"/>
    <property type="match status" value="1"/>
</dbReference>
<dbReference type="InterPro" id="IPR003439">
    <property type="entry name" value="ABC_transporter-like_ATP-bd"/>
</dbReference>
<dbReference type="PROSITE" id="PS50893">
    <property type="entry name" value="ABC_TRANSPORTER_2"/>
    <property type="match status" value="1"/>
</dbReference>
<accession>A0A1G5RTH7</accession>
<name>A0A1G5RTH7_PSEXY</name>
<dbReference type="RefSeq" id="WP_028248313.1">
    <property type="nucleotide sequence ID" value="NZ_FMWK01000001.1"/>
</dbReference>
<evidence type="ECO:0000256" key="4">
    <source>
        <dbReference type="ARBA" id="ARBA00022741"/>
    </source>
</evidence>
<dbReference type="AlphaFoldDB" id="A0A1G5RTH7"/>
<keyword evidence="5 8" id="KW-0067">ATP-binding</keyword>
<dbReference type="GO" id="GO:0016887">
    <property type="term" value="F:ATP hydrolysis activity"/>
    <property type="evidence" value="ECO:0007669"/>
    <property type="project" value="InterPro"/>
</dbReference>
<protein>
    <submittedName>
        <fullName evidence="8">Putative ABC transport system ATP-binding protein</fullName>
    </submittedName>
</protein>
<evidence type="ECO:0000259" key="7">
    <source>
        <dbReference type="PROSITE" id="PS50893"/>
    </source>
</evidence>
<dbReference type="InterPro" id="IPR027417">
    <property type="entry name" value="P-loop_NTPase"/>
</dbReference>
<dbReference type="InterPro" id="IPR050166">
    <property type="entry name" value="ABC_transporter_ATP-bind"/>
</dbReference>
<dbReference type="Proteomes" id="UP000199428">
    <property type="component" value="Unassembled WGS sequence"/>
</dbReference>
<dbReference type="PROSITE" id="PS00211">
    <property type="entry name" value="ABC_TRANSPORTER_1"/>
    <property type="match status" value="1"/>
</dbReference>
<dbReference type="Pfam" id="PF00005">
    <property type="entry name" value="ABC_tran"/>
    <property type="match status" value="1"/>
</dbReference>
<dbReference type="SUPFAM" id="SSF52540">
    <property type="entry name" value="P-loop containing nucleoside triphosphate hydrolases"/>
    <property type="match status" value="1"/>
</dbReference>
<dbReference type="SMART" id="SM00382">
    <property type="entry name" value="AAA"/>
    <property type="match status" value="1"/>
</dbReference>
<organism evidence="8 9">
    <name type="scientific">Pseudobutyrivibrio xylanivorans</name>
    <dbReference type="NCBI Taxonomy" id="185007"/>
    <lineage>
        <taxon>Bacteria</taxon>
        <taxon>Bacillati</taxon>
        <taxon>Bacillota</taxon>
        <taxon>Clostridia</taxon>
        <taxon>Lachnospirales</taxon>
        <taxon>Lachnospiraceae</taxon>
        <taxon>Pseudobutyrivibrio</taxon>
    </lineage>
</organism>
<feature type="domain" description="ABC transporter" evidence="7">
    <location>
        <begin position="2"/>
        <end position="249"/>
    </location>
</feature>
<dbReference type="InterPro" id="IPR003593">
    <property type="entry name" value="AAA+_ATPase"/>
</dbReference>
<gene>
    <name evidence="8" type="ORF">SAMN02910350_00341</name>
</gene>